<dbReference type="EMBL" id="CP000828">
    <property type="protein sequence ID" value="ABW30225.1"/>
    <property type="molecule type" value="Genomic_DNA"/>
</dbReference>
<dbReference type="AlphaFoldDB" id="B0C9S7"/>
<dbReference type="InterPro" id="IPR037185">
    <property type="entry name" value="EmrE-like"/>
</dbReference>
<keyword evidence="5" id="KW-1185">Reference proteome</keyword>
<feature type="transmembrane region" description="Helical" evidence="2">
    <location>
        <begin position="142"/>
        <end position="160"/>
    </location>
</feature>
<feature type="transmembrane region" description="Helical" evidence="2">
    <location>
        <begin position="70"/>
        <end position="89"/>
    </location>
</feature>
<keyword evidence="2" id="KW-1133">Transmembrane helix</keyword>
<feature type="transmembrane region" description="Helical" evidence="2">
    <location>
        <begin position="39"/>
        <end position="58"/>
    </location>
</feature>
<keyword evidence="2" id="KW-0812">Transmembrane</keyword>
<evidence type="ECO:0000256" key="2">
    <source>
        <dbReference type="SAM" id="Phobius"/>
    </source>
</evidence>
<reference evidence="4 5" key="1">
    <citation type="journal article" date="2008" name="Proc. Natl. Acad. Sci. U.S.A.">
        <title>Niche adaptation and genome expansion in the chlorophyll d-producing cyanobacterium Acaryochloris marina.</title>
        <authorList>
            <person name="Swingley W.D."/>
            <person name="Chen M."/>
            <person name="Cheung P.C."/>
            <person name="Conrad A.L."/>
            <person name="Dejesa L.C."/>
            <person name="Hao J."/>
            <person name="Honchak B.M."/>
            <person name="Karbach L.E."/>
            <person name="Kurdoglu A."/>
            <person name="Lahiri S."/>
            <person name="Mastrian S.D."/>
            <person name="Miyashita H."/>
            <person name="Page L."/>
            <person name="Ramakrishna P."/>
            <person name="Satoh S."/>
            <person name="Sattley W.M."/>
            <person name="Shimada Y."/>
            <person name="Taylor H.L."/>
            <person name="Tomo T."/>
            <person name="Tsuchiya T."/>
            <person name="Wang Z.T."/>
            <person name="Raymond J."/>
            <person name="Mimuro M."/>
            <person name="Blankenship R.E."/>
            <person name="Touchman J.W."/>
        </authorList>
    </citation>
    <scope>NUCLEOTIDE SEQUENCE [LARGE SCALE GENOMIC DNA]</scope>
    <source>
        <strain evidence="5">MBIC 11017</strain>
    </source>
</reference>
<organism evidence="4 5">
    <name type="scientific">Acaryochloris marina (strain MBIC 11017)</name>
    <dbReference type="NCBI Taxonomy" id="329726"/>
    <lineage>
        <taxon>Bacteria</taxon>
        <taxon>Bacillati</taxon>
        <taxon>Cyanobacteriota</taxon>
        <taxon>Cyanophyceae</taxon>
        <taxon>Acaryochloridales</taxon>
        <taxon>Acaryochloridaceae</taxon>
        <taxon>Acaryochloris</taxon>
    </lineage>
</organism>
<dbReference type="eggNOG" id="COG0697">
    <property type="taxonomic scope" value="Bacteria"/>
</dbReference>
<dbReference type="Pfam" id="PF00892">
    <property type="entry name" value="EamA"/>
    <property type="match status" value="2"/>
</dbReference>
<evidence type="ECO:0000313" key="4">
    <source>
        <dbReference type="EMBL" id="ABW30225.1"/>
    </source>
</evidence>
<feature type="transmembrane region" description="Helical" evidence="2">
    <location>
        <begin position="285"/>
        <end position="305"/>
    </location>
</feature>
<feature type="domain" description="EamA" evidence="3">
    <location>
        <begin position="195"/>
        <end position="328"/>
    </location>
</feature>
<dbReference type="GO" id="GO:0016020">
    <property type="term" value="C:membrane"/>
    <property type="evidence" value="ECO:0007669"/>
    <property type="project" value="InterPro"/>
</dbReference>
<dbReference type="PANTHER" id="PTHR22911:SF76">
    <property type="entry name" value="EAMA DOMAIN-CONTAINING PROTEIN"/>
    <property type="match status" value="1"/>
</dbReference>
<dbReference type="KEGG" id="amr:AM1_5263"/>
<feature type="domain" description="EamA" evidence="3">
    <location>
        <begin position="44"/>
        <end position="181"/>
    </location>
</feature>
<feature type="transmembrane region" description="Helical" evidence="2">
    <location>
        <begin position="192"/>
        <end position="213"/>
    </location>
</feature>
<comment type="similarity">
    <text evidence="1">Belongs to the EamA transporter family.</text>
</comment>
<feature type="transmembrane region" description="Helical" evidence="2">
    <location>
        <begin position="225"/>
        <end position="249"/>
    </location>
</feature>
<dbReference type="OrthoDB" id="528577at2"/>
<protein>
    <submittedName>
        <fullName evidence="4">Conserved hypothetical membrane protein</fullName>
    </submittedName>
</protein>
<sequence>MITKDLERPQQTLETLERPADPQVLEALYEQPASQTASILPFAALLAAVCILSCSAIFTRLSEEELTASATIFNRFWIASLALGMWSGFQQFRQPPAETDQTSQSIQIRDLLWFGCLGILIYGRAGSWAWSLTQTSVANSNLLHNMTPLFATLGGWLFLGHRFNRQFLMGMSLAITGVLIIGVGDFQVGTSGLVGDGAALLSAVFYAANFLVIEKLRTRFTTTTIMLSSCVVTGLLTIPVVLVGGNQLFPTSTTVWLAVIALGVISQGLGQGLLAYCLKQFTSGFVSVFMLMEPLITALLAWKVFGEQLNVLNWVAFFIILTGLYLATISKGAAKSRPIH</sequence>
<feature type="transmembrane region" description="Helical" evidence="2">
    <location>
        <begin position="255"/>
        <end position="278"/>
    </location>
</feature>
<accession>B0C9S7</accession>
<proteinExistence type="inferred from homology"/>
<evidence type="ECO:0000259" key="3">
    <source>
        <dbReference type="Pfam" id="PF00892"/>
    </source>
</evidence>
<dbReference type="STRING" id="329726.AM1_5263"/>
<evidence type="ECO:0000256" key="1">
    <source>
        <dbReference type="ARBA" id="ARBA00007362"/>
    </source>
</evidence>
<keyword evidence="2" id="KW-0472">Membrane</keyword>
<dbReference type="InterPro" id="IPR000620">
    <property type="entry name" value="EamA_dom"/>
</dbReference>
<dbReference type="HOGENOM" id="CLU_033863_0_1_3"/>
<dbReference type="PANTHER" id="PTHR22911">
    <property type="entry name" value="ACYL-MALONYL CONDENSING ENZYME-RELATED"/>
    <property type="match status" value="1"/>
</dbReference>
<evidence type="ECO:0000313" key="5">
    <source>
        <dbReference type="Proteomes" id="UP000000268"/>
    </source>
</evidence>
<dbReference type="Proteomes" id="UP000000268">
    <property type="component" value="Chromosome"/>
</dbReference>
<dbReference type="RefSeq" id="WP_012165482.1">
    <property type="nucleotide sequence ID" value="NC_009925.1"/>
</dbReference>
<feature type="transmembrane region" description="Helical" evidence="2">
    <location>
        <begin position="110"/>
        <end position="130"/>
    </location>
</feature>
<name>B0C9S7_ACAM1</name>
<feature type="transmembrane region" description="Helical" evidence="2">
    <location>
        <begin position="311"/>
        <end position="329"/>
    </location>
</feature>
<gene>
    <name evidence="4" type="ordered locus">AM1_5263</name>
</gene>
<feature type="transmembrane region" description="Helical" evidence="2">
    <location>
        <begin position="167"/>
        <end position="186"/>
    </location>
</feature>
<dbReference type="SUPFAM" id="SSF103481">
    <property type="entry name" value="Multidrug resistance efflux transporter EmrE"/>
    <property type="match status" value="2"/>
</dbReference>